<dbReference type="Gene3D" id="3.30.559.30">
    <property type="entry name" value="Nonribosomal peptide synthetase, condensation domain"/>
    <property type="match status" value="1"/>
</dbReference>
<dbReference type="RefSeq" id="WP_163702048.1">
    <property type="nucleotide sequence ID" value="NZ_QXHD01000004.1"/>
</dbReference>
<dbReference type="InterPro" id="IPR025110">
    <property type="entry name" value="AMP-bd_C"/>
</dbReference>
<dbReference type="InterPro" id="IPR001031">
    <property type="entry name" value="Thioesterase"/>
</dbReference>
<dbReference type="FunFam" id="1.10.1200.10:FF:000005">
    <property type="entry name" value="Nonribosomal peptide synthetase 1"/>
    <property type="match status" value="2"/>
</dbReference>
<dbReference type="SMART" id="SM00823">
    <property type="entry name" value="PKS_PP"/>
    <property type="match status" value="2"/>
</dbReference>
<proteinExistence type="inferred from homology"/>
<evidence type="ECO:0000256" key="2">
    <source>
        <dbReference type="ARBA" id="ARBA00006432"/>
    </source>
</evidence>
<dbReference type="Gene3D" id="1.10.1200.10">
    <property type="entry name" value="ACP-like"/>
    <property type="match status" value="2"/>
</dbReference>
<dbReference type="Pfam" id="PF13193">
    <property type="entry name" value="AMP-binding_C"/>
    <property type="match status" value="2"/>
</dbReference>
<dbReference type="Pfam" id="PF00668">
    <property type="entry name" value="Condensation"/>
    <property type="match status" value="1"/>
</dbReference>
<reference evidence="6 7" key="1">
    <citation type="journal article" date="2020" name="Microb. Ecol.">
        <title>Ecogenomics of the Marine Benthic Filamentous Cyanobacterium Adonisia.</title>
        <authorList>
            <person name="Walter J.M."/>
            <person name="Coutinho F.H."/>
            <person name="Leomil L."/>
            <person name="Hargreaves P.I."/>
            <person name="Campeao M.E."/>
            <person name="Vieira V.V."/>
            <person name="Silva B.S."/>
            <person name="Fistarol G.O."/>
            <person name="Salomon P.S."/>
            <person name="Sawabe T."/>
            <person name="Mino S."/>
            <person name="Hosokawa M."/>
            <person name="Miyashita H."/>
            <person name="Maruyama F."/>
            <person name="van Verk M.C."/>
            <person name="Dutilh B.E."/>
            <person name="Thompson C.C."/>
            <person name="Thompson F.L."/>
        </authorList>
    </citation>
    <scope>NUCLEOTIDE SEQUENCE [LARGE SCALE GENOMIC DNA]</scope>
    <source>
        <strain evidence="6 7">CCMR0081</strain>
    </source>
</reference>
<feature type="domain" description="Carrier" evidence="5">
    <location>
        <begin position="1614"/>
        <end position="1689"/>
    </location>
</feature>
<dbReference type="InterPro" id="IPR009081">
    <property type="entry name" value="PP-bd_ACP"/>
</dbReference>
<evidence type="ECO:0000256" key="4">
    <source>
        <dbReference type="ARBA" id="ARBA00022553"/>
    </source>
</evidence>
<dbReference type="InterPro" id="IPR045851">
    <property type="entry name" value="AMP-bd_C_sf"/>
</dbReference>
<dbReference type="NCBIfam" id="TIGR01733">
    <property type="entry name" value="AA-adenyl-dom"/>
    <property type="match status" value="2"/>
</dbReference>
<evidence type="ECO:0000313" key="6">
    <source>
        <dbReference type="EMBL" id="NEZ59112.1"/>
    </source>
</evidence>
<dbReference type="InterPro" id="IPR000873">
    <property type="entry name" value="AMP-dep_synth/lig_dom"/>
</dbReference>
<dbReference type="InterPro" id="IPR010071">
    <property type="entry name" value="AA_adenyl_dom"/>
</dbReference>
<dbReference type="NCBIfam" id="NF003417">
    <property type="entry name" value="PRK04813.1"/>
    <property type="match status" value="2"/>
</dbReference>
<dbReference type="CDD" id="cd19531">
    <property type="entry name" value="LCL_NRPS-like"/>
    <property type="match status" value="1"/>
</dbReference>
<dbReference type="InterPro" id="IPR036736">
    <property type="entry name" value="ACP-like_sf"/>
</dbReference>
<dbReference type="Gene3D" id="3.30.300.30">
    <property type="match status" value="2"/>
</dbReference>
<dbReference type="SUPFAM" id="SSF53474">
    <property type="entry name" value="alpha/beta-Hydrolases"/>
    <property type="match status" value="1"/>
</dbReference>
<dbReference type="CDD" id="cd12116">
    <property type="entry name" value="A_NRPS_Ta1_like"/>
    <property type="match status" value="1"/>
</dbReference>
<evidence type="ECO:0000256" key="1">
    <source>
        <dbReference type="ARBA" id="ARBA00001957"/>
    </source>
</evidence>
<protein>
    <submittedName>
        <fullName evidence="6">Non-ribosomal peptide synthetase</fullName>
    </submittedName>
</protein>
<dbReference type="GO" id="GO:0005829">
    <property type="term" value="C:cytosol"/>
    <property type="evidence" value="ECO:0007669"/>
    <property type="project" value="TreeGrafter"/>
</dbReference>
<dbReference type="GO" id="GO:0043041">
    <property type="term" value="P:amino acid activation for nonribosomal peptide biosynthetic process"/>
    <property type="evidence" value="ECO:0007669"/>
    <property type="project" value="TreeGrafter"/>
</dbReference>
<dbReference type="InterPro" id="IPR020806">
    <property type="entry name" value="PKS_PP-bd"/>
</dbReference>
<keyword evidence="4" id="KW-0597">Phosphoprotein</keyword>
<dbReference type="SUPFAM" id="SSF56801">
    <property type="entry name" value="Acetyl-CoA synthetase-like"/>
    <property type="match status" value="2"/>
</dbReference>
<dbReference type="Proteomes" id="UP000481033">
    <property type="component" value="Unassembled WGS sequence"/>
</dbReference>
<dbReference type="SUPFAM" id="SSF52777">
    <property type="entry name" value="CoA-dependent acyltransferases"/>
    <property type="match status" value="2"/>
</dbReference>
<dbReference type="PANTHER" id="PTHR45527">
    <property type="entry name" value="NONRIBOSOMAL PEPTIDE SYNTHETASE"/>
    <property type="match status" value="1"/>
</dbReference>
<keyword evidence="7" id="KW-1185">Reference proteome</keyword>
<dbReference type="Gene3D" id="3.30.559.10">
    <property type="entry name" value="Chloramphenicol acetyltransferase-like domain"/>
    <property type="match status" value="1"/>
</dbReference>
<name>A0A6M0RTN0_9CYAN</name>
<comment type="cofactor">
    <cofactor evidence="1">
        <name>pantetheine 4'-phosphate</name>
        <dbReference type="ChEBI" id="CHEBI:47942"/>
    </cofactor>
</comment>
<keyword evidence="3" id="KW-0596">Phosphopantetheine</keyword>
<dbReference type="PROSITE" id="PS00455">
    <property type="entry name" value="AMP_BINDING"/>
    <property type="match status" value="2"/>
</dbReference>
<dbReference type="Gene3D" id="3.40.50.980">
    <property type="match status" value="4"/>
</dbReference>
<dbReference type="Gene3D" id="2.30.38.10">
    <property type="entry name" value="Luciferase, Domain 3"/>
    <property type="match status" value="2"/>
</dbReference>
<sequence>MAVSKNENLDLSYVGWDDTAREYSCNQCIHQLFETQVIKTPDAIALVFGQQQLTYQQLNDKANQLAHYLIDQGVGPEVLVGLCLERSIDLMVGLLGILKAGGAYASFDPSYPQERLQFMVADTQVSVIVTQSHLLSRLPEHSAVVICLDTDSTVISQKSQSNPLTQVTPNNLAYIIYTSGSTGTPKGVMIEHQTVRNFTQSITAKYCLSSSDRVLQFASVSFDTSVEEIYPCWHAGATLVLRTEDMNDIATLIQKCHDWQITVLNLPTAYWHQICSQFSESQITLNPSLRLVIIGGEGADPEQVRRWLDHCGDYPQLVNSYGPTEVTVVATTCHLSKVKILNWQGSETSIGKPLAHIKTYILDPSLQPVPKGMKGELYVGGITLARGYLNLPELTTEKFIANPFGPGRLYKTGDLARYAQDGDIEYLGRVDYQVKVRGFRVELGEIETVLNCHPQVKQAVVITTRQAAHHTKIIAYFVASQPSPSPLQLREFLQQKLPEYMIPSAFVALDVFPLTPNRKVDRRALPRPDRNSLPEEQYIAPDTPRGEIIARAFAEVLDIDKVGIYDNFFNLGGHSLLAIQLVSRLRRTFEANLSIRTIFEAPTVTQLEQRIHQLKNAASNHQAFSIPRVDLSGADKSRQQYPLSWAQERLWFLDQLEGSSATYNISEAFLLQGSLDLHALQQALSAIVNRHEILRTSFQTVNGVPVQVIQASTTINIEQINLQTLTGDEQAKTLNQQIQQAAATPFNLEVAPLLRCSVFRLGTSSYTLLFTLHHIVSDDWSMGVMMQELSALYQAFCLGAPSPLTDLPIQYTDFAVWQQQQIQSETLKTQLQYWQNQLADAPDLLLLPTDRPRPAVQTYQGASQQFLLDRDLTQQLRRLSQQLQVTLFMILHSAFATLLYRYSGQTDILIGSPVANRNHPGLEPLIGFFVNTLVLRTRFENNLSFETLLTRFRETALQAYEHQGVPFARVVEALNPQRSLSHSPLFQVMFALQNAPLDDLVLPGITLSESTIENTISKFDLTLSITERENQLTCEWEYNTDLFDALTIQQMAAHFSNLLFAVVMDPQNSVSKLPLLNEIERHQALVTWNDTQCHLLQEQCIHWLFEAQVVKTPDAVAIVFEQEQLTYRQLNQKANRLAHYLQAQGVGPEVLVGICVNRSIDMVVALLGILKAGGAYVPLDPNHPSERLHSILTDAQVSLLVTQASLYKQFLSLKSSVVCLDDQASIIAKQSPENLDNSAASHNLAYVIYTSGSTGQPKGVQIEHKSVANLLCSFQETLGIDHSDRLAAVTTIAFDIATLEIYLPLISGAQLWLIPQNVAQDGQQLKHKLLEIQPTIMQATPATWQMLLLAGWDAISTDMMILCGGETLPPEIARQLLPRSKNLWNLYGPTETTVWSSQFCVSHSSLDGKAHTQLTIPIGSPIANTQVYILDAELCPVPKGVIGELYIGGMGVARGYLNRSTLTAEKFIPNPFGSGRLYKTGDLARYAQDGDIEYLGRVDYQVKVRGFRIELGEIETVLSSHPQVNQAVVITVEEEMPEDKRLVAYICPSLYPPEHSPTDLRNFLKQKLPDYMIPSTFVTLEDFPLNQNGKIDRKELSLLDIGQSQGTHNQPETVPRNFIEQTLAKIWQDLLCKESIGIQDNFFELGGHSLKAMRLMAQIEQYFQINLPLATLFQHPTLEELAAVLGSTSFQPNWSPLVPIQPNGSAIPLFCVPGAGGNVLYFYPLARHLGTDQPLYGLQAQGLDGETPPLQSIESIAEQYIQAIQTVQPVGPYVFLGHSFGAQVAFEMAQQLQRQGQSIGRVFMIDAIAPSATNTTSSDVSRQKTYADWNHTTWMQLLIGMIEELLGDSLQIDVDKLHLLTESEQIDTLKQRLEMAEVLPPQSDSKIVRGLFQVFRTQFQLDYSPRYTSPTPITLFQAQEASLSQYGLSESYENLAMGWQPFAAEEIDVYTISGSHASMMVEPHIEMLAQKILKSIEQIKIS</sequence>
<feature type="domain" description="Carrier" evidence="5">
    <location>
        <begin position="540"/>
        <end position="615"/>
    </location>
</feature>
<dbReference type="FunFam" id="3.40.50.12780:FF:000012">
    <property type="entry name" value="Non-ribosomal peptide synthetase"/>
    <property type="match status" value="2"/>
</dbReference>
<dbReference type="Gene3D" id="3.40.50.1820">
    <property type="entry name" value="alpha/beta hydrolase"/>
    <property type="match status" value="1"/>
</dbReference>
<dbReference type="Pfam" id="PF00550">
    <property type="entry name" value="PP-binding"/>
    <property type="match status" value="2"/>
</dbReference>
<dbReference type="FunFam" id="3.30.300.30:FF:000010">
    <property type="entry name" value="Enterobactin synthetase component F"/>
    <property type="match status" value="2"/>
</dbReference>
<evidence type="ECO:0000256" key="3">
    <source>
        <dbReference type="ARBA" id="ARBA00022450"/>
    </source>
</evidence>
<organism evidence="6 7">
    <name type="scientific">Adonisia turfae CCMR0081</name>
    <dbReference type="NCBI Taxonomy" id="2292702"/>
    <lineage>
        <taxon>Bacteria</taxon>
        <taxon>Bacillati</taxon>
        <taxon>Cyanobacteriota</taxon>
        <taxon>Adonisia</taxon>
        <taxon>Adonisia turfae</taxon>
    </lineage>
</organism>
<dbReference type="FunFam" id="2.30.38.10:FF:000001">
    <property type="entry name" value="Non-ribosomal peptide synthetase PvdI"/>
    <property type="match status" value="1"/>
</dbReference>
<dbReference type="FunFam" id="3.30.559.10:FF:000012">
    <property type="entry name" value="Non-ribosomal peptide synthetase"/>
    <property type="match status" value="1"/>
</dbReference>
<dbReference type="PANTHER" id="PTHR45527:SF1">
    <property type="entry name" value="FATTY ACID SYNTHASE"/>
    <property type="match status" value="1"/>
</dbReference>
<gene>
    <name evidence="6" type="ORF">DXZ20_26405</name>
</gene>
<comment type="similarity">
    <text evidence="2">Belongs to the ATP-dependent AMP-binding enzyme family.</text>
</comment>
<dbReference type="GO" id="GO:0008610">
    <property type="term" value="P:lipid biosynthetic process"/>
    <property type="evidence" value="ECO:0007669"/>
    <property type="project" value="UniProtKB-ARBA"/>
</dbReference>
<dbReference type="GO" id="GO:0044550">
    <property type="term" value="P:secondary metabolite biosynthetic process"/>
    <property type="evidence" value="ECO:0007669"/>
    <property type="project" value="UniProtKB-ARBA"/>
</dbReference>
<dbReference type="InterPro" id="IPR023213">
    <property type="entry name" value="CAT-like_dom_sf"/>
</dbReference>
<dbReference type="EMBL" id="QXHD01000004">
    <property type="protein sequence ID" value="NEZ59112.1"/>
    <property type="molecule type" value="Genomic_DNA"/>
</dbReference>
<dbReference type="GO" id="GO:0031177">
    <property type="term" value="F:phosphopantetheine binding"/>
    <property type="evidence" value="ECO:0007669"/>
    <property type="project" value="InterPro"/>
</dbReference>
<dbReference type="Pfam" id="PF00975">
    <property type="entry name" value="Thioesterase"/>
    <property type="match status" value="1"/>
</dbReference>
<dbReference type="SUPFAM" id="SSF47336">
    <property type="entry name" value="ACP-like"/>
    <property type="match status" value="2"/>
</dbReference>
<dbReference type="FunFam" id="3.40.50.980:FF:000001">
    <property type="entry name" value="Non-ribosomal peptide synthetase"/>
    <property type="match status" value="2"/>
</dbReference>
<dbReference type="GO" id="GO:0003824">
    <property type="term" value="F:catalytic activity"/>
    <property type="evidence" value="ECO:0007669"/>
    <property type="project" value="InterPro"/>
</dbReference>
<dbReference type="InterPro" id="IPR001242">
    <property type="entry name" value="Condensation_dom"/>
</dbReference>
<dbReference type="InterPro" id="IPR020845">
    <property type="entry name" value="AMP-binding_CS"/>
</dbReference>
<dbReference type="InterPro" id="IPR029058">
    <property type="entry name" value="AB_hydrolase_fold"/>
</dbReference>
<dbReference type="Pfam" id="PF00501">
    <property type="entry name" value="AMP-binding"/>
    <property type="match status" value="2"/>
</dbReference>
<evidence type="ECO:0000259" key="5">
    <source>
        <dbReference type="PROSITE" id="PS50075"/>
    </source>
</evidence>
<accession>A0A6M0RTN0</accession>
<dbReference type="PROSITE" id="PS50075">
    <property type="entry name" value="CARRIER"/>
    <property type="match status" value="2"/>
</dbReference>
<evidence type="ECO:0000313" key="7">
    <source>
        <dbReference type="Proteomes" id="UP000481033"/>
    </source>
</evidence>
<comment type="caution">
    <text evidence="6">The sequence shown here is derived from an EMBL/GenBank/DDBJ whole genome shotgun (WGS) entry which is preliminary data.</text>
</comment>